<organism evidence="1 2">
    <name type="scientific">Ficus carica</name>
    <name type="common">Common fig</name>
    <dbReference type="NCBI Taxonomy" id="3494"/>
    <lineage>
        <taxon>Eukaryota</taxon>
        <taxon>Viridiplantae</taxon>
        <taxon>Streptophyta</taxon>
        <taxon>Embryophyta</taxon>
        <taxon>Tracheophyta</taxon>
        <taxon>Spermatophyta</taxon>
        <taxon>Magnoliopsida</taxon>
        <taxon>eudicotyledons</taxon>
        <taxon>Gunneridae</taxon>
        <taxon>Pentapetalae</taxon>
        <taxon>rosids</taxon>
        <taxon>fabids</taxon>
        <taxon>Rosales</taxon>
        <taxon>Moraceae</taxon>
        <taxon>Ficeae</taxon>
        <taxon>Ficus</taxon>
    </lineage>
</organism>
<sequence length="111" mass="12292">MDQGGRFYRDPQQKAAWVVSGCRDRSASVGCNSFPSTVGVDLRVAFGGGDLLAKRPWKRERNKVCIFGFVKQMDLCFQILVIGIQKGILRIVHFPNVFSSTVTQPDTGDPT</sequence>
<proteinExistence type="predicted"/>
<dbReference type="AlphaFoldDB" id="A0AA88AI86"/>
<name>A0AA88AI86_FICCA</name>
<accession>A0AA88AI86</accession>
<dbReference type="Proteomes" id="UP001187192">
    <property type="component" value="Unassembled WGS sequence"/>
</dbReference>
<protein>
    <submittedName>
        <fullName evidence="1">Uncharacterized protein</fullName>
    </submittedName>
</protein>
<gene>
    <name evidence="1" type="ORF">TIFTF001_025128</name>
</gene>
<evidence type="ECO:0000313" key="1">
    <source>
        <dbReference type="EMBL" id="GMN56009.1"/>
    </source>
</evidence>
<dbReference type="EMBL" id="BTGU01000061">
    <property type="protein sequence ID" value="GMN56009.1"/>
    <property type="molecule type" value="Genomic_DNA"/>
</dbReference>
<keyword evidence="2" id="KW-1185">Reference proteome</keyword>
<comment type="caution">
    <text evidence="1">The sequence shown here is derived from an EMBL/GenBank/DDBJ whole genome shotgun (WGS) entry which is preliminary data.</text>
</comment>
<reference evidence="1" key="1">
    <citation type="submission" date="2023-07" db="EMBL/GenBank/DDBJ databases">
        <title>draft genome sequence of fig (Ficus carica).</title>
        <authorList>
            <person name="Takahashi T."/>
            <person name="Nishimura K."/>
        </authorList>
    </citation>
    <scope>NUCLEOTIDE SEQUENCE</scope>
</reference>
<evidence type="ECO:0000313" key="2">
    <source>
        <dbReference type="Proteomes" id="UP001187192"/>
    </source>
</evidence>